<reference evidence="2 3" key="1">
    <citation type="submission" date="2012-04" db="EMBL/GenBank/DDBJ databases">
        <title>The Genome Sequence of Saprolegnia declina VS20.</title>
        <authorList>
            <consortium name="The Broad Institute Genome Sequencing Platform"/>
            <person name="Russ C."/>
            <person name="Nusbaum C."/>
            <person name="Tyler B."/>
            <person name="van West P."/>
            <person name="Dieguez-Uribeondo J."/>
            <person name="de Bruijn I."/>
            <person name="Tripathy S."/>
            <person name="Jiang R."/>
            <person name="Young S.K."/>
            <person name="Zeng Q."/>
            <person name="Gargeya S."/>
            <person name="Fitzgerald M."/>
            <person name="Haas B."/>
            <person name="Abouelleil A."/>
            <person name="Alvarado L."/>
            <person name="Arachchi H.M."/>
            <person name="Berlin A."/>
            <person name="Chapman S.B."/>
            <person name="Goldberg J."/>
            <person name="Griggs A."/>
            <person name="Gujja S."/>
            <person name="Hansen M."/>
            <person name="Howarth C."/>
            <person name="Imamovic A."/>
            <person name="Larimer J."/>
            <person name="McCowen C."/>
            <person name="Montmayeur A."/>
            <person name="Murphy C."/>
            <person name="Neiman D."/>
            <person name="Pearson M."/>
            <person name="Priest M."/>
            <person name="Roberts A."/>
            <person name="Saif S."/>
            <person name="Shea T."/>
            <person name="Sisk P."/>
            <person name="Sykes S."/>
            <person name="Wortman J."/>
            <person name="Nusbaum C."/>
            <person name="Birren B."/>
        </authorList>
    </citation>
    <scope>NUCLEOTIDE SEQUENCE [LARGE SCALE GENOMIC DNA]</scope>
    <source>
        <strain evidence="2 3">VS20</strain>
    </source>
</reference>
<dbReference type="STRING" id="1156394.T0QZE5"/>
<dbReference type="OrthoDB" id="10261027at2759"/>
<dbReference type="Proteomes" id="UP000030762">
    <property type="component" value="Unassembled WGS sequence"/>
</dbReference>
<dbReference type="InParanoid" id="T0QZE5"/>
<dbReference type="VEuPathDB" id="FungiDB:SDRG_16993"/>
<protein>
    <recommendedName>
        <fullName evidence="1">Protein kinase domain-containing protein</fullName>
    </recommendedName>
</protein>
<dbReference type="InterPro" id="IPR011009">
    <property type="entry name" value="Kinase-like_dom_sf"/>
</dbReference>
<dbReference type="InterPro" id="IPR051681">
    <property type="entry name" value="Ser/Thr_Kinases-Pseudokinases"/>
</dbReference>
<dbReference type="RefSeq" id="XP_008621448.1">
    <property type="nucleotide sequence ID" value="XM_008623226.1"/>
</dbReference>
<dbReference type="PANTHER" id="PTHR44329">
    <property type="entry name" value="SERINE/THREONINE-PROTEIN KINASE TNNI3K-RELATED"/>
    <property type="match status" value="1"/>
</dbReference>
<accession>T0QZE5</accession>
<proteinExistence type="predicted"/>
<evidence type="ECO:0000313" key="3">
    <source>
        <dbReference type="Proteomes" id="UP000030762"/>
    </source>
</evidence>
<dbReference type="eggNOG" id="KOG0192">
    <property type="taxonomic scope" value="Eukaryota"/>
</dbReference>
<gene>
    <name evidence="2" type="ORF">SDRG_16993</name>
</gene>
<dbReference type="PANTHER" id="PTHR44329:SF214">
    <property type="entry name" value="PROTEIN KINASE DOMAIN-CONTAINING PROTEIN"/>
    <property type="match status" value="1"/>
</dbReference>
<feature type="domain" description="Protein kinase" evidence="1">
    <location>
        <begin position="1"/>
        <end position="106"/>
    </location>
</feature>
<dbReference type="InterPro" id="IPR001245">
    <property type="entry name" value="Ser-Thr/Tyr_kinase_cat_dom"/>
</dbReference>
<dbReference type="InterPro" id="IPR000719">
    <property type="entry name" value="Prot_kinase_dom"/>
</dbReference>
<organism evidence="2 3">
    <name type="scientific">Saprolegnia diclina (strain VS20)</name>
    <dbReference type="NCBI Taxonomy" id="1156394"/>
    <lineage>
        <taxon>Eukaryota</taxon>
        <taxon>Sar</taxon>
        <taxon>Stramenopiles</taxon>
        <taxon>Oomycota</taxon>
        <taxon>Saprolegniomycetes</taxon>
        <taxon>Saprolegniales</taxon>
        <taxon>Saprolegniaceae</taxon>
        <taxon>Saprolegnia</taxon>
    </lineage>
</organism>
<dbReference type="Gene3D" id="1.10.510.10">
    <property type="entry name" value="Transferase(Phosphotransferase) domain 1"/>
    <property type="match status" value="2"/>
</dbReference>
<dbReference type="AlphaFoldDB" id="T0QZE5"/>
<name>T0QZE5_SAPDV</name>
<dbReference type="GO" id="GO:0004674">
    <property type="term" value="F:protein serine/threonine kinase activity"/>
    <property type="evidence" value="ECO:0007669"/>
    <property type="project" value="TreeGrafter"/>
</dbReference>
<dbReference type="EMBL" id="JH767306">
    <property type="protein sequence ID" value="EQC25123.1"/>
    <property type="molecule type" value="Genomic_DNA"/>
</dbReference>
<dbReference type="GO" id="GO:0005524">
    <property type="term" value="F:ATP binding"/>
    <property type="evidence" value="ECO:0007669"/>
    <property type="project" value="InterPro"/>
</dbReference>
<dbReference type="PROSITE" id="PS50011">
    <property type="entry name" value="PROTEIN_KINASE_DOM"/>
    <property type="match status" value="1"/>
</dbReference>
<keyword evidence="3" id="KW-1185">Reference proteome</keyword>
<dbReference type="SUPFAM" id="SSF56112">
    <property type="entry name" value="Protein kinase-like (PK-like)"/>
    <property type="match status" value="2"/>
</dbReference>
<evidence type="ECO:0000259" key="1">
    <source>
        <dbReference type="PROSITE" id="PS50011"/>
    </source>
</evidence>
<evidence type="ECO:0000313" key="2">
    <source>
        <dbReference type="EMBL" id="EQC25123.1"/>
    </source>
</evidence>
<dbReference type="Pfam" id="PF07714">
    <property type="entry name" value="PK_Tyr_Ser-Thr"/>
    <property type="match status" value="2"/>
</dbReference>
<dbReference type="GeneID" id="19957720"/>
<sequence length="247" mass="26838">MTSGVGTDFWMAPEVIRSRNYGIAADIFALGVILTQLYTLQENPYAGSVGLIPHNVAHHGLRPWMPSTCPGWYRDLASACMHADPSQRPTAAQVVGMLKAHLQPPLPLIAASDLSGGCWWPQAQPVSFNARLQRMAKLQSAHTVPLLGVTSAPALVMAEMQHNLRTWLRQDGLTFDEALKVAMKIAEALAYLHAADVVHGHLVPTNVLVDANNNAVLSDFGFERQDDISTTNGNTSTNRKFTLSASF</sequence>